<evidence type="ECO:0000256" key="2">
    <source>
        <dbReference type="ARBA" id="ARBA00023125"/>
    </source>
</evidence>
<organism evidence="6 7">
    <name type="scientific">Lacicoccus alkaliphilus DSM 16010</name>
    <dbReference type="NCBI Taxonomy" id="1123231"/>
    <lineage>
        <taxon>Bacteria</taxon>
        <taxon>Bacillati</taxon>
        <taxon>Bacillota</taxon>
        <taxon>Bacilli</taxon>
        <taxon>Bacillales</taxon>
        <taxon>Salinicoccaceae</taxon>
        <taxon>Lacicoccus</taxon>
    </lineage>
</organism>
<evidence type="ECO:0000313" key="7">
    <source>
        <dbReference type="Proteomes" id="UP000184206"/>
    </source>
</evidence>
<dbReference type="InterPro" id="IPR050707">
    <property type="entry name" value="HTH_MetabolicPath_Reg"/>
</dbReference>
<gene>
    <name evidence="6" type="ORF">SAMN02745189_00979</name>
</gene>
<dbReference type="Gene3D" id="3.30.450.40">
    <property type="match status" value="1"/>
</dbReference>
<feature type="domain" description="IclR-ED" evidence="5">
    <location>
        <begin position="53"/>
        <end position="246"/>
    </location>
</feature>
<dbReference type="InterPro" id="IPR014757">
    <property type="entry name" value="Tscrpt_reg_IclR_C"/>
</dbReference>
<dbReference type="Proteomes" id="UP000184206">
    <property type="component" value="Unassembled WGS sequence"/>
</dbReference>
<dbReference type="SUPFAM" id="SSF55781">
    <property type="entry name" value="GAF domain-like"/>
    <property type="match status" value="1"/>
</dbReference>
<dbReference type="InterPro" id="IPR036388">
    <property type="entry name" value="WH-like_DNA-bd_sf"/>
</dbReference>
<sequence length="249" mass="28317">MTKNHSATLKKGLRVLELIKKKPGTTMRGVQEAFNLSKSTAFRLLTTLEDMGYIYKIQTQYYLDPNNFIEKAEKQSIREWTSLNSIYQVAKNLQMSTYLGKVEGTDLVMSQVLHAPFEEKTVDEIGNRTGLHQTALGKVILAHYEEDKRVSLMKRMKLEPKTENTFQDPQLFFYHLKMIREDGYAFDDEEVAIGIRCIAVPVYRDDEVIAALAVAAPPEDITKSNIREIVSKLHQGSKAVTGEIEALDK</sequence>
<dbReference type="OrthoDB" id="9791752at2"/>
<dbReference type="STRING" id="1123231.SAMN02745189_00979"/>
<keyword evidence="1" id="KW-0805">Transcription regulation</keyword>
<dbReference type="InterPro" id="IPR036390">
    <property type="entry name" value="WH_DNA-bd_sf"/>
</dbReference>
<dbReference type="InterPro" id="IPR029016">
    <property type="entry name" value="GAF-like_dom_sf"/>
</dbReference>
<dbReference type="EMBL" id="FRCF01000003">
    <property type="protein sequence ID" value="SHL82470.1"/>
    <property type="molecule type" value="Genomic_DNA"/>
</dbReference>
<evidence type="ECO:0000259" key="5">
    <source>
        <dbReference type="PROSITE" id="PS51078"/>
    </source>
</evidence>
<evidence type="ECO:0000259" key="4">
    <source>
        <dbReference type="PROSITE" id="PS51077"/>
    </source>
</evidence>
<feature type="domain" description="HTH iclR-type" evidence="4">
    <location>
        <begin position="6"/>
        <end position="65"/>
    </location>
</feature>
<dbReference type="PROSITE" id="PS51077">
    <property type="entry name" value="HTH_ICLR"/>
    <property type="match status" value="1"/>
</dbReference>
<evidence type="ECO:0000256" key="1">
    <source>
        <dbReference type="ARBA" id="ARBA00023015"/>
    </source>
</evidence>
<dbReference type="RefSeq" id="WP_072708984.1">
    <property type="nucleotide sequence ID" value="NZ_FRCF01000003.1"/>
</dbReference>
<dbReference type="Pfam" id="PF09339">
    <property type="entry name" value="HTH_IclR"/>
    <property type="match status" value="1"/>
</dbReference>
<dbReference type="AlphaFoldDB" id="A0A1M7DSM1"/>
<dbReference type="GO" id="GO:0003700">
    <property type="term" value="F:DNA-binding transcription factor activity"/>
    <property type="evidence" value="ECO:0007669"/>
    <property type="project" value="TreeGrafter"/>
</dbReference>
<dbReference type="GO" id="GO:0045892">
    <property type="term" value="P:negative regulation of DNA-templated transcription"/>
    <property type="evidence" value="ECO:0007669"/>
    <property type="project" value="TreeGrafter"/>
</dbReference>
<dbReference type="PROSITE" id="PS51078">
    <property type="entry name" value="ICLR_ED"/>
    <property type="match status" value="1"/>
</dbReference>
<protein>
    <submittedName>
        <fullName evidence="6">Transcriptional regulator, IclR family</fullName>
    </submittedName>
</protein>
<keyword evidence="7" id="KW-1185">Reference proteome</keyword>
<dbReference type="SUPFAM" id="SSF46785">
    <property type="entry name" value="Winged helix' DNA-binding domain"/>
    <property type="match status" value="1"/>
</dbReference>
<keyword evidence="3" id="KW-0804">Transcription</keyword>
<dbReference type="SMART" id="SM00346">
    <property type="entry name" value="HTH_ICLR"/>
    <property type="match status" value="1"/>
</dbReference>
<keyword evidence="2" id="KW-0238">DNA-binding</keyword>
<dbReference type="Gene3D" id="1.10.10.10">
    <property type="entry name" value="Winged helix-like DNA-binding domain superfamily/Winged helix DNA-binding domain"/>
    <property type="match status" value="1"/>
</dbReference>
<dbReference type="PANTHER" id="PTHR30136:SF35">
    <property type="entry name" value="HTH-TYPE TRANSCRIPTIONAL REGULATOR RV1719"/>
    <property type="match status" value="1"/>
</dbReference>
<dbReference type="InterPro" id="IPR005471">
    <property type="entry name" value="Tscrpt_reg_IclR_N"/>
</dbReference>
<dbReference type="PANTHER" id="PTHR30136">
    <property type="entry name" value="HELIX-TURN-HELIX TRANSCRIPTIONAL REGULATOR, ICLR FAMILY"/>
    <property type="match status" value="1"/>
</dbReference>
<proteinExistence type="predicted"/>
<evidence type="ECO:0000313" key="6">
    <source>
        <dbReference type="EMBL" id="SHL82470.1"/>
    </source>
</evidence>
<evidence type="ECO:0000256" key="3">
    <source>
        <dbReference type="ARBA" id="ARBA00023163"/>
    </source>
</evidence>
<accession>A0A1M7DSM1</accession>
<dbReference type="GO" id="GO:0003677">
    <property type="term" value="F:DNA binding"/>
    <property type="evidence" value="ECO:0007669"/>
    <property type="project" value="UniProtKB-KW"/>
</dbReference>
<dbReference type="Pfam" id="PF01614">
    <property type="entry name" value="IclR_C"/>
    <property type="match status" value="1"/>
</dbReference>
<reference evidence="6 7" key="1">
    <citation type="submission" date="2016-11" db="EMBL/GenBank/DDBJ databases">
        <authorList>
            <person name="Jaros S."/>
            <person name="Januszkiewicz K."/>
            <person name="Wedrychowicz H."/>
        </authorList>
    </citation>
    <scope>NUCLEOTIDE SEQUENCE [LARGE SCALE GENOMIC DNA]</scope>
    <source>
        <strain evidence="6 7">DSM 16010</strain>
    </source>
</reference>
<name>A0A1M7DSM1_9BACL</name>